<evidence type="ECO:0000256" key="10">
    <source>
        <dbReference type="ARBA" id="ARBA00047274"/>
    </source>
</evidence>
<evidence type="ECO:0000256" key="7">
    <source>
        <dbReference type="ARBA" id="ARBA00044271"/>
    </source>
</evidence>
<dbReference type="PANTHER" id="PTHR43086">
    <property type="entry name" value="VERY-LONG-CHAIN 3-OXOOACYL-COA REDUCTASE"/>
    <property type="match status" value="1"/>
</dbReference>
<dbReference type="PIRSF" id="PIRSF000126">
    <property type="entry name" value="11-beta-HSD1"/>
    <property type="match status" value="1"/>
</dbReference>
<dbReference type="EC" id="1.1.1.298" evidence="4"/>
<evidence type="ECO:0000256" key="1">
    <source>
        <dbReference type="ARBA" id="ARBA00006484"/>
    </source>
</evidence>
<evidence type="ECO:0000256" key="9">
    <source>
        <dbReference type="ARBA" id="ARBA00045650"/>
    </source>
</evidence>
<dbReference type="PRINTS" id="PR00080">
    <property type="entry name" value="SDRFAMILY"/>
</dbReference>
<dbReference type="Gene3D" id="3.40.50.720">
    <property type="entry name" value="NAD(P)-binding Rossmann-like Domain"/>
    <property type="match status" value="1"/>
</dbReference>
<comment type="function">
    <text evidence="9">NADP-dependent dehydrogenase with broad substrate specificity acting on 3-hydroxy acids. Catalyzes the NADP-dependent oxidation of L-allo-threonine to L-2-amino-3-keto-butyrate, which is spontaneously decarboxylated into aminoacetone. Also acts on D-threonine, L-serine, D-serine, D-3-hydroxyisobutyrate, L-3-hydroxyisobutyrate, D-glycerate and L-glycerate. Able to catalyze the reduction of the malonic semialdehyde to 3-hydroxypropionic acid. YdfG is apparently supplementing RutE, the presumed malonic semialdehyde reductase involved in pyrimidine degradation since both are able to detoxify malonic semialdehyde.</text>
</comment>
<protein>
    <recommendedName>
        <fullName evidence="6">NADP-dependent 3-hydroxy acid dehydrogenase YdfG</fullName>
        <ecNumber evidence="4">1.1.1.298</ecNumber>
        <ecNumber evidence="5">1.1.1.381</ecNumber>
    </recommendedName>
    <alternativeName>
        <fullName evidence="8">L-allo-threonine dehydrogenase</fullName>
    </alternativeName>
    <alternativeName>
        <fullName evidence="7">Malonic semialdehyde reductase</fullName>
    </alternativeName>
</protein>
<dbReference type="Proteomes" id="UP000281332">
    <property type="component" value="Unassembled WGS sequence"/>
</dbReference>
<dbReference type="SUPFAM" id="SSF51735">
    <property type="entry name" value="NAD(P)-binding Rossmann-fold domains"/>
    <property type="match status" value="1"/>
</dbReference>
<comment type="catalytic activity">
    <reaction evidence="3">
        <text>L-allo-threonine + NADP(+) = aminoacetone + CO2 + NADPH</text>
        <dbReference type="Rhea" id="RHEA:43524"/>
        <dbReference type="ChEBI" id="CHEBI:16526"/>
        <dbReference type="ChEBI" id="CHEBI:57783"/>
        <dbReference type="ChEBI" id="CHEBI:58320"/>
        <dbReference type="ChEBI" id="CHEBI:58349"/>
        <dbReference type="ChEBI" id="CHEBI:58585"/>
        <dbReference type="EC" id="1.1.1.381"/>
    </reaction>
</comment>
<gene>
    <name evidence="12" type="ORF">BBB56_13735</name>
</gene>
<evidence type="ECO:0000256" key="2">
    <source>
        <dbReference type="ARBA" id="ARBA00023002"/>
    </source>
</evidence>
<evidence type="ECO:0000313" key="13">
    <source>
        <dbReference type="Proteomes" id="UP000281332"/>
    </source>
</evidence>
<dbReference type="PROSITE" id="PS00061">
    <property type="entry name" value="ADH_SHORT"/>
    <property type="match status" value="1"/>
</dbReference>
<evidence type="ECO:0000313" key="12">
    <source>
        <dbReference type="EMBL" id="RPD99211.1"/>
    </source>
</evidence>
<dbReference type="OrthoDB" id="9810734at2"/>
<name>A0A3N4NSA5_9GAMM</name>
<evidence type="ECO:0000256" key="8">
    <source>
        <dbReference type="ARBA" id="ARBA00044349"/>
    </source>
</evidence>
<evidence type="ECO:0000256" key="3">
    <source>
        <dbReference type="ARBA" id="ARBA00043812"/>
    </source>
</evidence>
<evidence type="ECO:0000256" key="6">
    <source>
        <dbReference type="ARBA" id="ARBA00044065"/>
    </source>
</evidence>
<dbReference type="PANTHER" id="PTHR43086:SF3">
    <property type="entry name" value="NADP-DEPENDENT 3-HYDROXY ACID DEHYDROGENASE YDFG"/>
    <property type="match status" value="1"/>
</dbReference>
<dbReference type="GO" id="GO:0035527">
    <property type="term" value="F:3-hydroxypropionate dehydrogenase (NADP+) activity"/>
    <property type="evidence" value="ECO:0007669"/>
    <property type="project" value="UniProtKB-EC"/>
</dbReference>
<dbReference type="Pfam" id="PF00106">
    <property type="entry name" value="adh_short"/>
    <property type="match status" value="1"/>
</dbReference>
<dbReference type="AlphaFoldDB" id="A0A3N4NSA5"/>
<keyword evidence="13" id="KW-1185">Reference proteome</keyword>
<proteinExistence type="inferred from homology"/>
<dbReference type="CDD" id="cd05233">
    <property type="entry name" value="SDR_c"/>
    <property type="match status" value="1"/>
</dbReference>
<dbReference type="PRINTS" id="PR00081">
    <property type="entry name" value="GDHRDH"/>
</dbReference>
<sequence>MSSSQGFALITGASSGIGATYARRLAARGYDLIMVARDRARLETLAQSLQQQHAIEVRILRADLTNAEDLQRVEQELQNNAAITLLANNAGMSVDGEFLDADSARIQAMLALNILAPTRLAHAAGNAFRARRRGVIINVASVLGLMHEMFNGAYNGSKSFVLTLTRSMQRELANSGVQVQAVLPGATRTEIFDRSGKSIEEIPTHMVMEVEDMVDAALAGLDAGEAVTIPALEDIALWQDYDRARGTMVPYLSLNQPASRYRHSEADAQG</sequence>
<dbReference type="EC" id="1.1.1.381" evidence="5"/>
<evidence type="ECO:0000256" key="4">
    <source>
        <dbReference type="ARBA" id="ARBA00044050"/>
    </source>
</evidence>
<comment type="caution">
    <text evidence="12">The sequence shown here is derived from an EMBL/GenBank/DDBJ whole genome shotgun (WGS) entry which is preliminary data.</text>
</comment>
<evidence type="ECO:0000256" key="11">
    <source>
        <dbReference type="RuleBase" id="RU000363"/>
    </source>
</evidence>
<comment type="similarity">
    <text evidence="1 11">Belongs to the short-chain dehydrogenases/reductases (SDR) family.</text>
</comment>
<reference evidence="12 13" key="1">
    <citation type="submission" date="2018-11" db="EMBL/GenBank/DDBJ databases">
        <title>Whole genome sequencing of Pantoea sp. RIT388.</title>
        <authorList>
            <person name="Gan H.M."/>
            <person name="Hudson A.O."/>
        </authorList>
    </citation>
    <scope>NUCLEOTIDE SEQUENCE [LARGE SCALE GENOMIC DNA]</scope>
    <source>
        <strain evidence="12 13">RIT388</strain>
    </source>
</reference>
<keyword evidence="2" id="KW-0560">Oxidoreductase</keyword>
<dbReference type="EMBL" id="RMVG01000010">
    <property type="protein sequence ID" value="RPD99211.1"/>
    <property type="molecule type" value="Genomic_DNA"/>
</dbReference>
<dbReference type="InterPro" id="IPR036291">
    <property type="entry name" value="NAD(P)-bd_dom_sf"/>
</dbReference>
<dbReference type="InterPro" id="IPR020904">
    <property type="entry name" value="Sc_DH/Rdtase_CS"/>
</dbReference>
<dbReference type="RefSeq" id="WP_123801491.1">
    <property type="nucleotide sequence ID" value="NZ_RMVG01000010.1"/>
</dbReference>
<organism evidence="12 13">
    <name type="scientific">Candidatus Pantoea deserta</name>
    <dbReference type="NCBI Taxonomy" id="1869313"/>
    <lineage>
        <taxon>Bacteria</taxon>
        <taxon>Pseudomonadati</taxon>
        <taxon>Pseudomonadota</taxon>
        <taxon>Gammaproteobacteria</taxon>
        <taxon>Enterobacterales</taxon>
        <taxon>Erwiniaceae</taxon>
        <taxon>Pantoea</taxon>
    </lineage>
</organism>
<accession>A0A3N4NSA5</accession>
<comment type="catalytic activity">
    <reaction evidence="10">
        <text>3-hydroxypropanoate + NADP(+) = 3-oxopropanoate + NADPH + H(+)</text>
        <dbReference type="Rhea" id="RHEA:26438"/>
        <dbReference type="ChEBI" id="CHEBI:15378"/>
        <dbReference type="ChEBI" id="CHEBI:16510"/>
        <dbReference type="ChEBI" id="CHEBI:33190"/>
        <dbReference type="ChEBI" id="CHEBI:57783"/>
        <dbReference type="ChEBI" id="CHEBI:58349"/>
        <dbReference type="EC" id="1.1.1.298"/>
    </reaction>
</comment>
<evidence type="ECO:0000256" key="5">
    <source>
        <dbReference type="ARBA" id="ARBA00044059"/>
    </source>
</evidence>
<dbReference type="InterPro" id="IPR002347">
    <property type="entry name" value="SDR_fam"/>
</dbReference>